<proteinExistence type="predicted"/>
<dbReference type="Gene3D" id="3.40.630.30">
    <property type="match status" value="1"/>
</dbReference>
<dbReference type="SUPFAM" id="SSF55729">
    <property type="entry name" value="Acyl-CoA N-acyltransferases (Nat)"/>
    <property type="match status" value="1"/>
</dbReference>
<dbReference type="Pfam" id="PF13444">
    <property type="entry name" value="Acetyltransf_5"/>
    <property type="match status" value="1"/>
</dbReference>
<evidence type="ECO:0000313" key="1">
    <source>
        <dbReference type="EMBL" id="RKI09881.1"/>
    </source>
</evidence>
<dbReference type="InterPro" id="IPR016181">
    <property type="entry name" value="Acyl_CoA_acyltransferase"/>
</dbReference>
<sequence length="272" mass="30366">MTCMHWRVATTQREIDDAARIRWAVFGGELGLLSGQPSASRREVTCLDTLDTTVHVVVYAGTEPVATVRLLLPNPEMAASVGGTVGIDMEQRVDLSGVIRPEMVIAEPSRFCVLEPWRRSEAVTWLQAGMYVESRRRGVTHWIASANLDTDSREDALLSWQVAASRGWLSPRWRVEVPDPWQAPAQPRSPFYTPEERAKAEQGTLDGLRLPRAPSLFARSLGARFIAEPLFDTYFQWFTLPLIITLDEVPADSVARFLALENGATCSLRRAC</sequence>
<accession>A0ABX9QJ23</accession>
<name>A0ABX9QJ23_9BACT</name>
<keyword evidence="2" id="KW-1185">Reference proteome</keyword>
<reference evidence="1 2" key="1">
    <citation type="submission" date="2018-09" db="EMBL/GenBank/DDBJ databases">
        <authorList>
            <person name="Livingstone P.G."/>
            <person name="Whitworth D.E."/>
        </authorList>
    </citation>
    <scope>NUCLEOTIDE SEQUENCE [LARGE SCALE GENOMIC DNA]</scope>
    <source>
        <strain evidence="1 2">CA031B</strain>
    </source>
</reference>
<protein>
    <submittedName>
        <fullName evidence="1">GNAT family N-acetyltransferase</fullName>
    </submittedName>
</protein>
<dbReference type="RefSeq" id="WP_120584182.1">
    <property type="nucleotide sequence ID" value="NZ_RAWI01000082.1"/>
</dbReference>
<comment type="caution">
    <text evidence="1">The sequence shown here is derived from an EMBL/GenBank/DDBJ whole genome shotgun (WGS) entry which is preliminary data.</text>
</comment>
<evidence type="ECO:0000313" key="2">
    <source>
        <dbReference type="Proteomes" id="UP000278907"/>
    </source>
</evidence>
<organism evidence="1 2">
    <name type="scientific">Corallococcus praedator</name>
    <dbReference type="NCBI Taxonomy" id="2316724"/>
    <lineage>
        <taxon>Bacteria</taxon>
        <taxon>Pseudomonadati</taxon>
        <taxon>Myxococcota</taxon>
        <taxon>Myxococcia</taxon>
        <taxon>Myxococcales</taxon>
        <taxon>Cystobacterineae</taxon>
        <taxon>Myxococcaceae</taxon>
        <taxon>Corallococcus</taxon>
    </lineage>
</organism>
<dbReference type="Proteomes" id="UP000278907">
    <property type="component" value="Unassembled WGS sequence"/>
</dbReference>
<dbReference type="EMBL" id="RAWI01000082">
    <property type="protein sequence ID" value="RKI09881.1"/>
    <property type="molecule type" value="Genomic_DNA"/>
</dbReference>
<gene>
    <name evidence="1" type="ORF">D7Y13_13560</name>
</gene>